<protein>
    <submittedName>
        <fullName evidence="1">Uncharacterized protein</fullName>
    </submittedName>
</protein>
<comment type="caution">
    <text evidence="1">The sequence shown here is derived from an EMBL/GenBank/DDBJ whole genome shotgun (WGS) entry which is preliminary data.</text>
</comment>
<name>A0AA45AMQ6_VERDA</name>
<dbReference type="AlphaFoldDB" id="A0AA45AMQ6"/>
<sequence length="62" mass="6868">MLAGLLSHNVKQKRLVGLVVKRITSNDDEITGSIPVRGILLSHVRVCCSLAWPRWLSGKAHH</sequence>
<accession>A0AA45AMQ6</accession>
<evidence type="ECO:0000313" key="2">
    <source>
        <dbReference type="Proteomes" id="UP000236305"/>
    </source>
</evidence>
<gene>
    <name evidence="1" type="ORF">BJF96_g4181</name>
</gene>
<dbReference type="EMBL" id="MPSH01000012">
    <property type="protein sequence ID" value="PNH32513.1"/>
    <property type="molecule type" value="Genomic_DNA"/>
</dbReference>
<reference evidence="1 2" key="1">
    <citation type="submission" date="2017-12" db="EMBL/GenBank/DDBJ databases">
        <title>Comparative genomics yields insights into virulence evolution of Verticillium dahliae.</title>
        <authorList>
            <person name="Fan R."/>
            <person name="Armitage A.D."/>
            <person name="Cascant-Lopez E."/>
            <person name="Sobczyk M."/>
            <person name="Cockerton H.M."/>
            <person name="Harrison R.J."/>
        </authorList>
    </citation>
    <scope>NUCLEOTIDE SEQUENCE [LARGE SCALE GENOMIC DNA]</scope>
    <source>
        <strain evidence="1 2">12008</strain>
    </source>
</reference>
<organism evidence="1 2">
    <name type="scientific">Verticillium dahliae</name>
    <name type="common">Verticillium wilt</name>
    <dbReference type="NCBI Taxonomy" id="27337"/>
    <lineage>
        <taxon>Eukaryota</taxon>
        <taxon>Fungi</taxon>
        <taxon>Dikarya</taxon>
        <taxon>Ascomycota</taxon>
        <taxon>Pezizomycotina</taxon>
        <taxon>Sordariomycetes</taxon>
        <taxon>Hypocreomycetidae</taxon>
        <taxon>Glomerellales</taxon>
        <taxon>Plectosphaerellaceae</taxon>
        <taxon>Verticillium</taxon>
    </lineage>
</organism>
<proteinExistence type="predicted"/>
<dbReference type="Proteomes" id="UP000236305">
    <property type="component" value="Unassembled WGS sequence"/>
</dbReference>
<evidence type="ECO:0000313" key="1">
    <source>
        <dbReference type="EMBL" id="PNH32513.1"/>
    </source>
</evidence>